<dbReference type="Proteomes" id="UP000305760">
    <property type="component" value="Unassembled WGS sequence"/>
</dbReference>
<dbReference type="EMBL" id="SMDR01000001">
    <property type="protein sequence ID" value="TNJ34941.1"/>
    <property type="molecule type" value="Genomic_DNA"/>
</dbReference>
<evidence type="ECO:0000313" key="2">
    <source>
        <dbReference type="EMBL" id="TNJ34941.1"/>
    </source>
</evidence>
<keyword evidence="1" id="KW-0812">Transmembrane</keyword>
<keyword evidence="1" id="KW-0472">Membrane</keyword>
<dbReference type="InterPro" id="IPR032314">
    <property type="entry name" value="DUF4845"/>
</dbReference>
<dbReference type="AlphaFoldDB" id="A0A5C4RVS7"/>
<protein>
    <submittedName>
        <fullName evidence="2">DUF4845 domain-containing protein</fullName>
    </submittedName>
</protein>
<gene>
    <name evidence="2" type="ORF">E1B00_03960</name>
</gene>
<dbReference type="RefSeq" id="WP_139445921.1">
    <property type="nucleotide sequence ID" value="NZ_SMDR01000001.1"/>
</dbReference>
<evidence type="ECO:0000313" key="3">
    <source>
        <dbReference type="Proteomes" id="UP000305760"/>
    </source>
</evidence>
<dbReference type="OrthoDB" id="5734946at2"/>
<proteinExistence type="predicted"/>
<sequence>MARNQKGITLMSFVIVLVVVGFFALVAMKLFPIYSEYYNLKGVMAEYAAQPNSASIPPAQMQSEMDRRFNIAYIESVESRTHMKIVRTGRSAQLNVVYEVRKPLFGNLDVVAKFDHSVDLNGTASGG</sequence>
<comment type="caution">
    <text evidence="2">The sequence shown here is derived from an EMBL/GenBank/DDBJ whole genome shotgun (WGS) entry which is preliminary data.</text>
</comment>
<feature type="transmembrane region" description="Helical" evidence="1">
    <location>
        <begin position="7"/>
        <end position="31"/>
    </location>
</feature>
<keyword evidence="1" id="KW-1133">Transmembrane helix</keyword>
<keyword evidence="3" id="KW-1185">Reference proteome</keyword>
<dbReference type="Pfam" id="PF16137">
    <property type="entry name" value="DUF4845"/>
    <property type="match status" value="1"/>
</dbReference>
<reference evidence="2 3" key="1">
    <citation type="submission" date="2019-03" db="EMBL/GenBank/DDBJ databases">
        <title>Arenimonas daejeonensis sp. nov., isolated from compost.</title>
        <authorList>
            <person name="Jeon C.O."/>
        </authorList>
    </citation>
    <scope>NUCLEOTIDE SEQUENCE [LARGE SCALE GENOMIC DNA]</scope>
    <source>
        <strain evidence="2 3">R29</strain>
    </source>
</reference>
<accession>A0A5C4RVS7</accession>
<name>A0A5C4RVS7_9GAMM</name>
<organism evidence="2 3">
    <name type="scientific">Arenimonas terrae</name>
    <dbReference type="NCBI Taxonomy" id="2546226"/>
    <lineage>
        <taxon>Bacteria</taxon>
        <taxon>Pseudomonadati</taxon>
        <taxon>Pseudomonadota</taxon>
        <taxon>Gammaproteobacteria</taxon>
        <taxon>Lysobacterales</taxon>
        <taxon>Lysobacteraceae</taxon>
        <taxon>Arenimonas</taxon>
    </lineage>
</organism>
<evidence type="ECO:0000256" key="1">
    <source>
        <dbReference type="SAM" id="Phobius"/>
    </source>
</evidence>